<sequence length="42" mass="4765">MIYRASRLSVQARRRDNNRGAVSDLSETAPRSTTVSSRDDRI</sequence>
<dbReference type="AlphaFoldDB" id="A0A7U9E217"/>
<dbReference type="Proteomes" id="UP000014062">
    <property type="component" value="Chromosome"/>
</dbReference>
<protein>
    <submittedName>
        <fullName evidence="2">Uncharacterized protein</fullName>
    </submittedName>
</protein>
<organism evidence="2 3">
    <name type="scientific">Streptomyces lividans 1326</name>
    <dbReference type="NCBI Taxonomy" id="1200984"/>
    <lineage>
        <taxon>Bacteria</taxon>
        <taxon>Bacillati</taxon>
        <taxon>Actinomycetota</taxon>
        <taxon>Actinomycetes</taxon>
        <taxon>Kitasatosporales</taxon>
        <taxon>Streptomycetaceae</taxon>
        <taxon>Streptomyces</taxon>
    </lineage>
</organism>
<feature type="region of interest" description="Disordered" evidence="1">
    <location>
        <begin position="1"/>
        <end position="42"/>
    </location>
</feature>
<proteinExistence type="predicted"/>
<name>A0A7U9E217_STRLI</name>
<gene>
    <name evidence="2" type="ORF">SLI_7157</name>
</gene>
<accession>A0A7U9E217</accession>
<evidence type="ECO:0000313" key="3">
    <source>
        <dbReference type="Proteomes" id="UP000014062"/>
    </source>
</evidence>
<reference evidence="3" key="1">
    <citation type="journal article" date="2013" name="Genome Biol. Evol.">
        <title>The genome sequence of Streptomyces lividans 66 reveals a novel tRNA-dependent peptide biosynthetic system within a metal-related genomic island.</title>
        <authorList>
            <person name="Cruz-Morales P."/>
            <person name="Vijgenboom E."/>
            <person name="Iruegas-Bocardo F."/>
            <person name="Girard G."/>
            <person name="Yanez-Guerra L.A."/>
            <person name="Ramos-Aboites H.E."/>
            <person name="Pernodet J.L."/>
            <person name="Anne J."/>
            <person name="van Wezel G.P."/>
            <person name="Barona-Gomez F."/>
        </authorList>
    </citation>
    <scope>NUCLEOTIDE SEQUENCE [LARGE SCALE GENOMIC DNA]</scope>
    <source>
        <strain evidence="3">1326</strain>
    </source>
</reference>
<evidence type="ECO:0000313" key="2">
    <source>
        <dbReference type="EMBL" id="EOY51861.1"/>
    </source>
</evidence>
<dbReference type="EMBL" id="CM001889">
    <property type="protein sequence ID" value="EOY51861.1"/>
    <property type="molecule type" value="Genomic_DNA"/>
</dbReference>
<evidence type="ECO:0000256" key="1">
    <source>
        <dbReference type="SAM" id="MobiDB-lite"/>
    </source>
</evidence>
<feature type="compositionally biased region" description="Polar residues" evidence="1">
    <location>
        <begin position="25"/>
        <end position="36"/>
    </location>
</feature>